<dbReference type="OrthoDB" id="449382at2759"/>
<dbReference type="Gene3D" id="3.40.50.1820">
    <property type="entry name" value="alpha/beta hydrolase"/>
    <property type="match status" value="1"/>
</dbReference>
<protein>
    <recommendedName>
        <fullName evidence="1">Tyrosine specific protein phosphatases domain-containing protein</fullName>
    </recommendedName>
</protein>
<feature type="domain" description="Tyrosine specific protein phosphatases" evidence="1">
    <location>
        <begin position="424"/>
        <end position="467"/>
    </location>
</feature>
<keyword evidence="3" id="KW-1185">Reference proteome</keyword>
<dbReference type="SUPFAM" id="SSF52799">
    <property type="entry name" value="(Phosphotyrosine protein) phosphatases II"/>
    <property type="match status" value="1"/>
</dbReference>
<name>R4XF48_TAPDE</name>
<dbReference type="Pfam" id="PF12697">
    <property type="entry name" value="Abhydrolase_6"/>
    <property type="match status" value="1"/>
</dbReference>
<dbReference type="PROSITE" id="PS50056">
    <property type="entry name" value="TYR_PHOSPHATASE_2"/>
    <property type="match status" value="1"/>
</dbReference>
<dbReference type="Proteomes" id="UP000013776">
    <property type="component" value="Unassembled WGS sequence"/>
</dbReference>
<organism evidence="2 3">
    <name type="scientific">Taphrina deformans (strain PYCC 5710 / ATCC 11124 / CBS 356.35 / IMI 108563 / JCM 9778 / NBRC 8474)</name>
    <name type="common">Peach leaf curl fungus</name>
    <name type="synonym">Lalaria deformans</name>
    <dbReference type="NCBI Taxonomy" id="1097556"/>
    <lineage>
        <taxon>Eukaryota</taxon>
        <taxon>Fungi</taxon>
        <taxon>Dikarya</taxon>
        <taxon>Ascomycota</taxon>
        <taxon>Taphrinomycotina</taxon>
        <taxon>Taphrinomycetes</taxon>
        <taxon>Taphrinales</taxon>
        <taxon>Taphrinaceae</taxon>
        <taxon>Taphrina</taxon>
    </lineage>
</organism>
<dbReference type="EMBL" id="CAHR02000250">
    <property type="protein sequence ID" value="CCG84492.1"/>
    <property type="molecule type" value="Genomic_DNA"/>
</dbReference>
<dbReference type="eggNOG" id="KOG4667">
    <property type="taxonomic scope" value="Eukaryota"/>
</dbReference>
<dbReference type="Pfam" id="PF13350">
    <property type="entry name" value="Y_phosphatase3"/>
    <property type="match status" value="1"/>
</dbReference>
<evidence type="ECO:0000313" key="3">
    <source>
        <dbReference type="Proteomes" id="UP000013776"/>
    </source>
</evidence>
<gene>
    <name evidence="2" type="ORF">TAPDE_004958</name>
</gene>
<reference evidence="2 3" key="1">
    <citation type="journal article" date="2013" name="MBio">
        <title>Genome sequencing of the plant pathogen Taphrina deformans, the causal agent of peach leaf curl.</title>
        <authorList>
            <person name="Cisse O.H."/>
            <person name="Almeida J.M.G.C.F."/>
            <person name="Fonseca A."/>
            <person name="Kumar A.A."/>
            <person name="Salojaervi J."/>
            <person name="Overmyer K."/>
            <person name="Hauser P.M."/>
            <person name="Pagni M."/>
        </authorList>
    </citation>
    <scope>NUCLEOTIDE SEQUENCE [LARGE SCALE GENOMIC DNA]</scope>
    <source>
        <strain evidence="3">PYCC 5710 / ATCC 11124 / CBS 356.35 / IMI 108563 / JCM 9778 / NBRC 8474</strain>
    </source>
</reference>
<dbReference type="Gene3D" id="3.90.190.10">
    <property type="entry name" value="Protein tyrosine phosphatase superfamily"/>
    <property type="match status" value="1"/>
</dbReference>
<evidence type="ECO:0000259" key="1">
    <source>
        <dbReference type="PROSITE" id="PS50056"/>
    </source>
</evidence>
<dbReference type="GO" id="GO:0004721">
    <property type="term" value="F:phosphoprotein phosphatase activity"/>
    <property type="evidence" value="ECO:0007669"/>
    <property type="project" value="InterPro"/>
</dbReference>
<comment type="caution">
    <text evidence="2">The sequence shown here is derived from an EMBL/GenBank/DDBJ whole genome shotgun (WGS) entry which is preliminary data.</text>
</comment>
<dbReference type="STRING" id="1097556.R4XF48"/>
<dbReference type="AlphaFoldDB" id="R4XF48"/>
<dbReference type="InterPro" id="IPR029021">
    <property type="entry name" value="Prot-tyrosine_phosphatase-like"/>
</dbReference>
<dbReference type="InterPro" id="IPR000387">
    <property type="entry name" value="Tyr_Pase_dom"/>
</dbReference>
<dbReference type="PANTHER" id="PTHR42886">
    <property type="entry name" value="RE40534P-RELATED"/>
    <property type="match status" value="1"/>
</dbReference>
<dbReference type="InterPro" id="IPR000073">
    <property type="entry name" value="AB_hydrolase_1"/>
</dbReference>
<dbReference type="InterPro" id="IPR029058">
    <property type="entry name" value="AB_hydrolase_fold"/>
</dbReference>
<dbReference type="VEuPathDB" id="FungiDB:TAPDE_004958"/>
<sequence length="558" mass="61811">MEIELQIPSSNPTFSQFTSIGASLYVPENTTSPNRIVIIVHGHAGHRDYCYQKLLSRALTVPSLRFDFSGCGYQLGSGTLPGREASETPRTIESDLHDLRTVVSHVRSQGYFVSALVGHSRGSVVCLQYVRTDPSIPTVVNCSGRFRAHLIHEKVRRNPHLREGATGYWEKHRAGTGGELVNKWTLLSEIASVGAQEMYGIGDALSHEINVLIVFGSRDNIVPVADAGMFVNELGERAELAMIEDADHNFFVQPQDKAAKKVNKNQEVADIIAQYLSAERTRLRFLKRKRELRSPRFPSVDGMSNFRDLGGYGSFPTGLFYRGADLSSLTSKGAEQLSHYISHIIDLRAEPEVEMNGTIGPVAAQPLDIPGIERIHDPIFRHIDYSPTGLRKFFGTATRTAKEKRDGMVKAYKVILKHAKPVFTTIFSLLADIIRQSAARGIMIHCSAGKDRTGVICAMFLVLAGIDPETIALEYELTTYGLDERKLRHSALLPDDKSAEAADPAQDAGNGSDAETMRVFLQYVAREIDADEYFASCVDAQQLQVVRDYLRGITKSRL</sequence>
<dbReference type="PROSITE" id="PS00383">
    <property type="entry name" value="TYR_PHOSPHATASE_1"/>
    <property type="match status" value="1"/>
</dbReference>
<proteinExistence type="predicted"/>
<dbReference type="SUPFAM" id="SSF53474">
    <property type="entry name" value="alpha/beta-Hydrolases"/>
    <property type="match status" value="1"/>
</dbReference>
<dbReference type="InterPro" id="IPR016130">
    <property type="entry name" value="Tyr_Pase_AS"/>
</dbReference>
<dbReference type="InterPro" id="IPR026893">
    <property type="entry name" value="Tyr/Ser_Pase_IphP-type"/>
</dbReference>
<accession>R4XF48</accession>
<evidence type="ECO:0000313" key="2">
    <source>
        <dbReference type="EMBL" id="CCG84492.1"/>
    </source>
</evidence>
<dbReference type="PANTHER" id="PTHR42886:SF53">
    <property type="entry name" value="ALPHA_BETA-HYDROLASES SUPERFAMILY PROTEIN"/>
    <property type="match status" value="1"/>
</dbReference>